<gene>
    <name evidence="2" type="ORF">SAMN05444145_102355</name>
</gene>
<feature type="transmembrane region" description="Helical" evidence="1">
    <location>
        <begin position="147"/>
        <end position="164"/>
    </location>
</feature>
<dbReference type="RefSeq" id="WP_010262961.1">
    <property type="nucleotide sequence ID" value="NZ_CAEG01000012.1"/>
</dbReference>
<keyword evidence="1" id="KW-1133">Transmembrane helix</keyword>
<organism evidence="2 3">
    <name type="scientific">Alistipes timonensis JC136</name>
    <dbReference type="NCBI Taxonomy" id="1033731"/>
    <lineage>
        <taxon>Bacteria</taxon>
        <taxon>Pseudomonadati</taxon>
        <taxon>Bacteroidota</taxon>
        <taxon>Bacteroidia</taxon>
        <taxon>Bacteroidales</taxon>
        <taxon>Rikenellaceae</taxon>
        <taxon>Alistipes</taxon>
    </lineage>
</organism>
<name>A0A1H3ZV62_9BACT</name>
<feature type="transmembrane region" description="Helical" evidence="1">
    <location>
        <begin position="98"/>
        <end position="116"/>
    </location>
</feature>
<evidence type="ECO:0000256" key="1">
    <source>
        <dbReference type="SAM" id="Phobius"/>
    </source>
</evidence>
<reference evidence="2 3" key="1">
    <citation type="submission" date="2016-10" db="EMBL/GenBank/DDBJ databases">
        <authorList>
            <person name="de Groot N.N."/>
        </authorList>
    </citation>
    <scope>NUCLEOTIDE SEQUENCE [LARGE SCALE GENOMIC DNA]</scope>
    <source>
        <strain evidence="2 3">DSM 25383</strain>
    </source>
</reference>
<dbReference type="Proteomes" id="UP000183253">
    <property type="component" value="Unassembled WGS sequence"/>
</dbReference>
<dbReference type="STRING" id="1033731.SAMN05444145_102355"/>
<evidence type="ECO:0000313" key="3">
    <source>
        <dbReference type="Proteomes" id="UP000183253"/>
    </source>
</evidence>
<dbReference type="OrthoDB" id="1096547at2"/>
<dbReference type="EMBL" id="FNRI01000002">
    <property type="protein sequence ID" value="SEA27617.1"/>
    <property type="molecule type" value="Genomic_DNA"/>
</dbReference>
<feature type="transmembrane region" description="Helical" evidence="1">
    <location>
        <begin position="61"/>
        <end position="77"/>
    </location>
</feature>
<keyword evidence="3" id="KW-1185">Reference proteome</keyword>
<sequence>MEDRKLEAAESLELIGRMIENTRSRIVRNSGRPLLAWGYATVVTTIIVWAAVVGFRNPRWNYLWLLLPVLGWLLMWLTRGKPTEGEARTFVDRVIGNVWFVMGSTALFVSLLTLFTPMRLPILFIILLIMGMGTAVTGLIIRFTPTIVGGIAAIILAPCTLLAGNMWQPLLFIAGFVVMMIVPGHILNHTSNRPQR</sequence>
<keyword evidence="1" id="KW-0472">Membrane</keyword>
<proteinExistence type="predicted"/>
<dbReference type="AlphaFoldDB" id="A0A1H3ZV62"/>
<feature type="transmembrane region" description="Helical" evidence="1">
    <location>
        <begin position="34"/>
        <end position="55"/>
    </location>
</feature>
<accession>A0A1H3ZV62</accession>
<feature type="transmembrane region" description="Helical" evidence="1">
    <location>
        <begin position="122"/>
        <end position="140"/>
    </location>
</feature>
<keyword evidence="1" id="KW-0812">Transmembrane</keyword>
<feature type="transmembrane region" description="Helical" evidence="1">
    <location>
        <begin position="170"/>
        <end position="187"/>
    </location>
</feature>
<evidence type="ECO:0000313" key="2">
    <source>
        <dbReference type="EMBL" id="SEA27617.1"/>
    </source>
</evidence>
<protein>
    <submittedName>
        <fullName evidence="2">Uncharacterized protein</fullName>
    </submittedName>
</protein>